<accession>A0AAJ8JQX9</accession>
<keyword evidence="2" id="KW-0472">Membrane</keyword>
<evidence type="ECO:0000256" key="2">
    <source>
        <dbReference type="SAM" id="Phobius"/>
    </source>
</evidence>
<sequence>MTSVSFAAPPSPRTPKRNVFPKVRLPPTPIPPAQPDTLASTPDSPISFRSYGAPGEIQDIENLESQPLLQYRIERANVLCRIFGTMLVILLLVIVFLGGWRLGRGEGGAESRQKSVAHWLYKSAWELKARMAYRILWICSSWLLIFILTKSASMYIKT</sequence>
<keyword evidence="4" id="KW-1185">Reference proteome</keyword>
<evidence type="ECO:0000313" key="4">
    <source>
        <dbReference type="Proteomes" id="UP000094043"/>
    </source>
</evidence>
<dbReference type="KEGG" id="cdep:91086256"/>
<reference evidence="3" key="2">
    <citation type="journal article" date="2022" name="Elife">
        <title>Obligate sexual reproduction of a homothallic fungus closely related to the Cryptococcus pathogenic species complex.</title>
        <authorList>
            <person name="Passer A.R."/>
            <person name="Clancey S.A."/>
            <person name="Shea T."/>
            <person name="David-Palma M."/>
            <person name="Averette A.F."/>
            <person name="Boekhout T."/>
            <person name="Porcel B.M."/>
            <person name="Nowrousian M."/>
            <person name="Cuomo C.A."/>
            <person name="Sun S."/>
            <person name="Heitman J."/>
            <person name="Coelho M.A."/>
        </authorList>
    </citation>
    <scope>NUCLEOTIDE SEQUENCE</scope>
    <source>
        <strain evidence="3">CBS 7841</strain>
    </source>
</reference>
<dbReference type="Proteomes" id="UP000094043">
    <property type="component" value="Chromosome 2"/>
</dbReference>
<keyword evidence="2" id="KW-0812">Transmembrane</keyword>
<feature type="transmembrane region" description="Helical" evidence="2">
    <location>
        <begin position="78"/>
        <end position="100"/>
    </location>
</feature>
<name>A0AAJ8JQX9_9TREE</name>
<reference evidence="3" key="3">
    <citation type="submission" date="2024-01" db="EMBL/GenBank/DDBJ databases">
        <authorList>
            <person name="Coelho M.A."/>
            <person name="David-Palma M."/>
            <person name="Shea T."/>
            <person name="Sun S."/>
            <person name="Cuomo C.A."/>
            <person name="Heitman J."/>
        </authorList>
    </citation>
    <scope>NUCLEOTIDE SEQUENCE</scope>
    <source>
        <strain evidence="3">CBS 7841</strain>
    </source>
</reference>
<protein>
    <submittedName>
        <fullName evidence="3">Uncharacterized protein</fullName>
    </submittedName>
</protein>
<feature type="compositionally biased region" description="Pro residues" evidence="1">
    <location>
        <begin position="24"/>
        <end position="34"/>
    </location>
</feature>
<organism evidence="3 4">
    <name type="scientific">Cryptococcus depauperatus CBS 7841</name>
    <dbReference type="NCBI Taxonomy" id="1295531"/>
    <lineage>
        <taxon>Eukaryota</taxon>
        <taxon>Fungi</taxon>
        <taxon>Dikarya</taxon>
        <taxon>Basidiomycota</taxon>
        <taxon>Agaricomycotina</taxon>
        <taxon>Tremellomycetes</taxon>
        <taxon>Tremellales</taxon>
        <taxon>Cryptococcaceae</taxon>
        <taxon>Cryptococcus</taxon>
    </lineage>
</organism>
<dbReference type="EMBL" id="CP143785">
    <property type="protein sequence ID" value="WVN86870.1"/>
    <property type="molecule type" value="Genomic_DNA"/>
</dbReference>
<evidence type="ECO:0000313" key="3">
    <source>
        <dbReference type="EMBL" id="WVN86870.1"/>
    </source>
</evidence>
<feature type="transmembrane region" description="Helical" evidence="2">
    <location>
        <begin position="131"/>
        <end position="149"/>
    </location>
</feature>
<dbReference type="GeneID" id="91086256"/>
<proteinExistence type="predicted"/>
<evidence type="ECO:0000256" key="1">
    <source>
        <dbReference type="SAM" id="MobiDB-lite"/>
    </source>
</evidence>
<dbReference type="AlphaFoldDB" id="A0AAJ8JQX9"/>
<feature type="region of interest" description="Disordered" evidence="1">
    <location>
        <begin position="1"/>
        <end position="42"/>
    </location>
</feature>
<dbReference type="RefSeq" id="XP_066067570.1">
    <property type="nucleotide sequence ID" value="XM_066211473.1"/>
</dbReference>
<gene>
    <name evidence="3" type="ORF">L203_102044</name>
</gene>
<keyword evidence="2" id="KW-1133">Transmembrane helix</keyword>
<reference evidence="3" key="1">
    <citation type="submission" date="2016-06" db="EMBL/GenBank/DDBJ databases">
        <authorList>
            <person name="Cuomo C."/>
            <person name="Litvintseva A."/>
            <person name="Heitman J."/>
            <person name="Chen Y."/>
            <person name="Sun S."/>
            <person name="Springer D."/>
            <person name="Dromer F."/>
            <person name="Young S."/>
            <person name="Zeng Q."/>
            <person name="Chapman S."/>
            <person name="Gujja S."/>
            <person name="Saif S."/>
            <person name="Birren B."/>
        </authorList>
    </citation>
    <scope>NUCLEOTIDE SEQUENCE</scope>
    <source>
        <strain evidence="3">CBS 7841</strain>
    </source>
</reference>